<keyword evidence="2" id="KW-1185">Reference proteome</keyword>
<dbReference type="Proteomes" id="UP000075884">
    <property type="component" value="Unassembled WGS sequence"/>
</dbReference>
<protein>
    <submittedName>
        <fullName evidence="1">Uncharacterized protein</fullName>
    </submittedName>
</protein>
<accession>A0A182NVW1</accession>
<name>A0A182NVW1_9DIPT</name>
<proteinExistence type="predicted"/>
<dbReference type="AlphaFoldDB" id="A0A182NVW1"/>
<dbReference type="EnsemblMetazoa" id="ADIR014053-RA">
    <property type="protein sequence ID" value="ADIR014053-PA"/>
    <property type="gene ID" value="ADIR014053"/>
</dbReference>
<dbReference type="VEuPathDB" id="VectorBase:ADIR014053"/>
<reference evidence="2" key="1">
    <citation type="submission" date="2013-03" db="EMBL/GenBank/DDBJ databases">
        <title>The Genome Sequence of Anopheles dirus WRAIR2.</title>
        <authorList>
            <consortium name="The Broad Institute Genomics Platform"/>
            <person name="Neafsey D.E."/>
            <person name="Walton C."/>
            <person name="Walker B."/>
            <person name="Young S.K."/>
            <person name="Zeng Q."/>
            <person name="Gargeya S."/>
            <person name="Fitzgerald M."/>
            <person name="Haas B."/>
            <person name="Abouelleil A."/>
            <person name="Allen A.W."/>
            <person name="Alvarado L."/>
            <person name="Arachchi H.M."/>
            <person name="Berlin A.M."/>
            <person name="Chapman S.B."/>
            <person name="Gainer-Dewar J."/>
            <person name="Goldberg J."/>
            <person name="Griggs A."/>
            <person name="Gujja S."/>
            <person name="Hansen M."/>
            <person name="Howarth C."/>
            <person name="Imamovic A."/>
            <person name="Ireland A."/>
            <person name="Larimer J."/>
            <person name="McCowan C."/>
            <person name="Murphy C."/>
            <person name="Pearson M."/>
            <person name="Poon T.W."/>
            <person name="Priest M."/>
            <person name="Roberts A."/>
            <person name="Saif S."/>
            <person name="Shea T."/>
            <person name="Sisk P."/>
            <person name="Sykes S."/>
            <person name="Wortman J."/>
            <person name="Nusbaum C."/>
            <person name="Birren B."/>
        </authorList>
    </citation>
    <scope>NUCLEOTIDE SEQUENCE [LARGE SCALE GENOMIC DNA]</scope>
    <source>
        <strain evidence="2">WRAIR2</strain>
    </source>
</reference>
<evidence type="ECO:0000313" key="1">
    <source>
        <dbReference type="EnsemblMetazoa" id="ADIR014053-PA"/>
    </source>
</evidence>
<evidence type="ECO:0000313" key="2">
    <source>
        <dbReference type="Proteomes" id="UP000075884"/>
    </source>
</evidence>
<organism evidence="1 2">
    <name type="scientific">Anopheles dirus</name>
    <dbReference type="NCBI Taxonomy" id="7168"/>
    <lineage>
        <taxon>Eukaryota</taxon>
        <taxon>Metazoa</taxon>
        <taxon>Ecdysozoa</taxon>
        <taxon>Arthropoda</taxon>
        <taxon>Hexapoda</taxon>
        <taxon>Insecta</taxon>
        <taxon>Pterygota</taxon>
        <taxon>Neoptera</taxon>
        <taxon>Endopterygota</taxon>
        <taxon>Diptera</taxon>
        <taxon>Nematocera</taxon>
        <taxon>Culicoidea</taxon>
        <taxon>Culicidae</taxon>
        <taxon>Anophelinae</taxon>
        <taxon>Anopheles</taxon>
    </lineage>
</organism>
<sequence length="36" mass="4052">ESRTVLAEFIAVLWLFIGIDGHMGNRVLAHTVEERA</sequence>
<reference evidence="1" key="2">
    <citation type="submission" date="2020-05" db="UniProtKB">
        <authorList>
            <consortium name="EnsemblMetazoa"/>
        </authorList>
    </citation>
    <scope>IDENTIFICATION</scope>
    <source>
        <strain evidence="1">WRAIR2</strain>
    </source>
</reference>